<evidence type="ECO:0000313" key="1">
    <source>
        <dbReference type="EMBL" id="VDO49173.1"/>
    </source>
</evidence>
<keyword evidence="2" id="KW-1185">Reference proteome</keyword>
<dbReference type="Proteomes" id="UP000280834">
    <property type="component" value="Unassembled WGS sequence"/>
</dbReference>
<dbReference type="EMBL" id="UZAG01021113">
    <property type="protein sequence ID" value="VDO49173.1"/>
    <property type="molecule type" value="Genomic_DNA"/>
</dbReference>
<protein>
    <submittedName>
        <fullName evidence="3">Proton_antipo_M domain-containing protein</fullName>
    </submittedName>
</protein>
<sequence length="75" mass="8683">MLQYLTFSRLIVQYCFFQSDSELKRSTAIMYILTVQNGILSRIFRMYGVQMYFEFAVATALEGTNIAAVHNLSRT</sequence>
<proteinExistence type="predicted"/>
<evidence type="ECO:0000313" key="3">
    <source>
        <dbReference type="WBParaSite" id="BTMF_0001638801-mRNA-1"/>
    </source>
</evidence>
<accession>A0A0R3R8N2</accession>
<reference evidence="3" key="1">
    <citation type="submission" date="2017-02" db="UniProtKB">
        <authorList>
            <consortium name="WormBaseParasite"/>
        </authorList>
    </citation>
    <scope>IDENTIFICATION</scope>
</reference>
<dbReference type="AlphaFoldDB" id="A0A0R3R8N2"/>
<reference evidence="1 2" key="2">
    <citation type="submission" date="2018-11" db="EMBL/GenBank/DDBJ databases">
        <authorList>
            <consortium name="Pathogen Informatics"/>
        </authorList>
    </citation>
    <scope>NUCLEOTIDE SEQUENCE [LARGE SCALE GENOMIC DNA]</scope>
</reference>
<evidence type="ECO:0000313" key="2">
    <source>
        <dbReference type="Proteomes" id="UP000280834"/>
    </source>
</evidence>
<dbReference type="WBParaSite" id="BTMF_0001638801-mRNA-1">
    <property type="protein sequence ID" value="BTMF_0001638801-mRNA-1"/>
    <property type="gene ID" value="BTMF_0001638801"/>
</dbReference>
<gene>
    <name evidence="1" type="ORF">BTMF_LOCUS14370</name>
</gene>
<organism evidence="3">
    <name type="scientific">Brugia timori</name>
    <dbReference type="NCBI Taxonomy" id="42155"/>
    <lineage>
        <taxon>Eukaryota</taxon>
        <taxon>Metazoa</taxon>
        <taxon>Ecdysozoa</taxon>
        <taxon>Nematoda</taxon>
        <taxon>Chromadorea</taxon>
        <taxon>Rhabditida</taxon>
        <taxon>Spirurina</taxon>
        <taxon>Spiruromorpha</taxon>
        <taxon>Filarioidea</taxon>
        <taxon>Onchocercidae</taxon>
        <taxon>Brugia</taxon>
    </lineage>
</organism>
<name>A0A0R3R8N2_9BILA</name>